<reference evidence="3" key="1">
    <citation type="submission" date="2017-04" db="EMBL/GenBank/DDBJ databases">
        <authorList>
            <person name="Varghese N."/>
            <person name="Submissions S."/>
        </authorList>
    </citation>
    <scope>NUCLEOTIDE SEQUENCE [LARGE SCALE GENOMIC DNA]</scope>
    <source>
        <strain evidence="3">DSM 16512</strain>
    </source>
</reference>
<dbReference type="PANTHER" id="PTHR36558:SF1">
    <property type="entry name" value="RESTRICTION ENDONUCLEASE DOMAIN-CONTAINING PROTEIN-RELATED"/>
    <property type="match status" value="1"/>
</dbReference>
<dbReference type="GO" id="GO:0004519">
    <property type="term" value="F:endonuclease activity"/>
    <property type="evidence" value="ECO:0007669"/>
    <property type="project" value="UniProtKB-KW"/>
</dbReference>
<dbReference type="OrthoDB" id="5372651at2"/>
<dbReference type="Gene3D" id="3.90.1570.10">
    <property type="entry name" value="tt1808, chain A"/>
    <property type="match status" value="1"/>
</dbReference>
<evidence type="ECO:0000313" key="3">
    <source>
        <dbReference type="Proteomes" id="UP000192602"/>
    </source>
</evidence>
<gene>
    <name evidence="2" type="ORF">SAMN05660197_1948</name>
</gene>
<dbReference type="PANTHER" id="PTHR36558">
    <property type="entry name" value="GLR1098 PROTEIN"/>
    <property type="match status" value="1"/>
</dbReference>
<keyword evidence="3" id="KW-1185">Reference proteome</keyword>
<dbReference type="InterPro" id="IPR012296">
    <property type="entry name" value="Nuclease_put_TT1808"/>
</dbReference>
<dbReference type="Proteomes" id="UP000192602">
    <property type="component" value="Unassembled WGS sequence"/>
</dbReference>
<dbReference type="InterPro" id="IPR008538">
    <property type="entry name" value="Uma2"/>
</dbReference>
<dbReference type="CDD" id="cd06260">
    <property type="entry name" value="DUF820-like"/>
    <property type="match status" value="1"/>
</dbReference>
<dbReference type="STRING" id="1069081.SAMN05660197_1948"/>
<accession>A0A1W1WV98</accession>
<sequence>MEARKLEHYAYQDYLEIDKNTKERVELIFGRIYMMAGASAKHQDVVLNIAITLRNESKCKPRVAPYDLKLQCSFDSSVEPINVVQPDVMLFCEDEKLPCAIFEVLSPSTASKDKTDKLALYECAGIKEYFIVEPEYKVVERFVLEGKKYRFDANYTQNMKMWIECIGKEVDVSAFFEGVE</sequence>
<dbReference type="AlphaFoldDB" id="A0A1W1WV98"/>
<dbReference type="Pfam" id="PF05685">
    <property type="entry name" value="Uma2"/>
    <property type="match status" value="1"/>
</dbReference>
<keyword evidence="2" id="KW-0540">Nuclease</keyword>
<feature type="domain" description="Putative restriction endonuclease" evidence="1">
    <location>
        <begin position="12"/>
        <end position="151"/>
    </location>
</feature>
<protein>
    <submittedName>
        <fullName evidence="2">Endonuclease, Uma2 family (Restriction endonuclease fold)</fullName>
    </submittedName>
</protein>
<name>A0A1W1WV98_9BACT</name>
<organism evidence="2 3">
    <name type="scientific">Nitratiruptor tergarcus DSM 16512</name>
    <dbReference type="NCBI Taxonomy" id="1069081"/>
    <lineage>
        <taxon>Bacteria</taxon>
        <taxon>Pseudomonadati</taxon>
        <taxon>Campylobacterota</taxon>
        <taxon>Epsilonproteobacteria</taxon>
        <taxon>Nautiliales</taxon>
        <taxon>Nitratiruptoraceae</taxon>
        <taxon>Nitratiruptor</taxon>
    </lineage>
</organism>
<evidence type="ECO:0000313" key="2">
    <source>
        <dbReference type="EMBL" id="SMC10109.1"/>
    </source>
</evidence>
<keyword evidence="2" id="KW-0255">Endonuclease</keyword>
<keyword evidence="2" id="KW-0378">Hydrolase</keyword>
<evidence type="ECO:0000259" key="1">
    <source>
        <dbReference type="Pfam" id="PF05685"/>
    </source>
</evidence>
<proteinExistence type="predicted"/>
<dbReference type="SUPFAM" id="SSF52980">
    <property type="entry name" value="Restriction endonuclease-like"/>
    <property type="match status" value="1"/>
</dbReference>
<dbReference type="EMBL" id="FWWZ01000001">
    <property type="protein sequence ID" value="SMC10109.1"/>
    <property type="molecule type" value="Genomic_DNA"/>
</dbReference>
<dbReference type="RefSeq" id="WP_159445339.1">
    <property type="nucleotide sequence ID" value="NZ_AP026671.1"/>
</dbReference>
<dbReference type="InterPro" id="IPR011335">
    <property type="entry name" value="Restrct_endonuc-II-like"/>
</dbReference>